<dbReference type="Proteomes" id="UP001314205">
    <property type="component" value="Unassembled WGS sequence"/>
</dbReference>
<feature type="region of interest" description="Disordered" evidence="1">
    <location>
        <begin position="125"/>
        <end position="172"/>
    </location>
</feature>
<protein>
    <submittedName>
        <fullName evidence="2">Uncharacterized protein</fullName>
    </submittedName>
</protein>
<proteinExistence type="predicted"/>
<feature type="compositionally biased region" description="Low complexity" evidence="1">
    <location>
        <begin position="162"/>
        <end position="172"/>
    </location>
</feature>
<gene>
    <name evidence="2" type="ORF">PARMNEM_LOCUS11396</name>
</gene>
<accession>A0AAV1L871</accession>
<reference evidence="2 3" key="1">
    <citation type="submission" date="2023-11" db="EMBL/GenBank/DDBJ databases">
        <authorList>
            <person name="Hedman E."/>
            <person name="Englund M."/>
            <person name="Stromberg M."/>
            <person name="Nyberg Akerstrom W."/>
            <person name="Nylinder S."/>
            <person name="Jareborg N."/>
            <person name="Kallberg Y."/>
            <person name="Kronander E."/>
        </authorList>
    </citation>
    <scope>NUCLEOTIDE SEQUENCE [LARGE SCALE GENOMIC DNA]</scope>
</reference>
<dbReference type="EMBL" id="CAVLGL010000086">
    <property type="protein sequence ID" value="CAK1591120.1"/>
    <property type="molecule type" value="Genomic_DNA"/>
</dbReference>
<evidence type="ECO:0000313" key="3">
    <source>
        <dbReference type="Proteomes" id="UP001314205"/>
    </source>
</evidence>
<evidence type="ECO:0000256" key="1">
    <source>
        <dbReference type="SAM" id="MobiDB-lite"/>
    </source>
</evidence>
<sequence>MSDAWVLWTEKLPRVLYSLRTVPNHLGKTPVEMLNGRKYRTAVSALHPDSGPERSERQLEEVAQRVPGRAFALNQPVLVRAYGPGEKWRHATIEYVEGPGCYMVRTEDGLLIRRHVDQILARSTAVTENQTSDALPIPQLRRRSNSSSGSDPPIQIPPPEMWPEIIGIPSTD</sequence>
<comment type="caution">
    <text evidence="2">The sequence shown here is derived from an EMBL/GenBank/DDBJ whole genome shotgun (WGS) entry which is preliminary data.</text>
</comment>
<organism evidence="2 3">
    <name type="scientific">Parnassius mnemosyne</name>
    <name type="common">clouded apollo</name>
    <dbReference type="NCBI Taxonomy" id="213953"/>
    <lineage>
        <taxon>Eukaryota</taxon>
        <taxon>Metazoa</taxon>
        <taxon>Ecdysozoa</taxon>
        <taxon>Arthropoda</taxon>
        <taxon>Hexapoda</taxon>
        <taxon>Insecta</taxon>
        <taxon>Pterygota</taxon>
        <taxon>Neoptera</taxon>
        <taxon>Endopterygota</taxon>
        <taxon>Lepidoptera</taxon>
        <taxon>Glossata</taxon>
        <taxon>Ditrysia</taxon>
        <taxon>Papilionoidea</taxon>
        <taxon>Papilionidae</taxon>
        <taxon>Parnassiinae</taxon>
        <taxon>Parnassini</taxon>
        <taxon>Parnassius</taxon>
        <taxon>Driopa</taxon>
    </lineage>
</organism>
<keyword evidence="3" id="KW-1185">Reference proteome</keyword>
<name>A0AAV1L871_9NEOP</name>
<evidence type="ECO:0000313" key="2">
    <source>
        <dbReference type="EMBL" id="CAK1591120.1"/>
    </source>
</evidence>
<dbReference type="AlphaFoldDB" id="A0AAV1L871"/>